<evidence type="ECO:0000313" key="1">
    <source>
        <dbReference type="EMBL" id="CEG44514.1"/>
    </source>
</evidence>
<dbReference type="EMBL" id="CCYD01001204">
    <property type="protein sequence ID" value="CEG44514.1"/>
    <property type="molecule type" value="Genomic_DNA"/>
</dbReference>
<dbReference type="GeneID" id="36395928"/>
<dbReference type="AlphaFoldDB" id="A0A0P1ARY5"/>
<reference evidence="2" key="1">
    <citation type="submission" date="2014-09" db="EMBL/GenBank/DDBJ databases">
        <authorList>
            <person name="Sharma Rahul"/>
            <person name="Thines Marco"/>
        </authorList>
    </citation>
    <scope>NUCLEOTIDE SEQUENCE [LARGE SCALE GENOMIC DNA]</scope>
</reference>
<dbReference type="Proteomes" id="UP000054928">
    <property type="component" value="Unassembled WGS sequence"/>
</dbReference>
<name>A0A0P1ARY5_PLAHL</name>
<accession>A0A0P1ARY5</accession>
<keyword evidence="2" id="KW-1185">Reference proteome</keyword>
<proteinExistence type="predicted"/>
<sequence length="51" mass="5945">MKVDLCGRQIPHARVTSLDVVYVCHRCKMMLACTLRYRVIVIHVLIKTECE</sequence>
<dbReference type="RefSeq" id="XP_024580883.1">
    <property type="nucleotide sequence ID" value="XM_024730624.1"/>
</dbReference>
<protein>
    <submittedName>
        <fullName evidence="1">Uncharacterized protein</fullName>
    </submittedName>
</protein>
<evidence type="ECO:0000313" key="2">
    <source>
        <dbReference type="Proteomes" id="UP000054928"/>
    </source>
</evidence>
<organism evidence="1 2">
    <name type="scientific">Plasmopara halstedii</name>
    <name type="common">Downy mildew of sunflower</name>
    <dbReference type="NCBI Taxonomy" id="4781"/>
    <lineage>
        <taxon>Eukaryota</taxon>
        <taxon>Sar</taxon>
        <taxon>Stramenopiles</taxon>
        <taxon>Oomycota</taxon>
        <taxon>Peronosporomycetes</taxon>
        <taxon>Peronosporales</taxon>
        <taxon>Peronosporaceae</taxon>
        <taxon>Plasmopara</taxon>
    </lineage>
</organism>